<comment type="caution">
    <text evidence="2">The sequence shown here is derived from an EMBL/GenBank/DDBJ whole genome shotgun (WGS) entry which is preliminary data.</text>
</comment>
<accession>A0ABR7JD69</accession>
<dbReference type="Proteomes" id="UP000621670">
    <property type="component" value="Unassembled WGS sequence"/>
</dbReference>
<organism evidence="2 3">
    <name type="scientific">Flavobacterium turcicum</name>
    <dbReference type="NCBI Taxonomy" id="2764718"/>
    <lineage>
        <taxon>Bacteria</taxon>
        <taxon>Pseudomonadati</taxon>
        <taxon>Bacteroidota</taxon>
        <taxon>Flavobacteriia</taxon>
        <taxon>Flavobacteriales</taxon>
        <taxon>Flavobacteriaceae</taxon>
        <taxon>Flavobacterium</taxon>
    </lineage>
</organism>
<evidence type="ECO:0000313" key="2">
    <source>
        <dbReference type="EMBL" id="MBC5862439.1"/>
    </source>
</evidence>
<evidence type="ECO:0000259" key="1">
    <source>
        <dbReference type="Pfam" id="PF17116"/>
    </source>
</evidence>
<proteinExistence type="predicted"/>
<reference evidence="2 3" key="1">
    <citation type="submission" date="2020-08" db="EMBL/GenBank/DDBJ databases">
        <title>Description of novel Flavobacterium F-400 isolate.</title>
        <authorList>
            <person name="Saticioglu I."/>
            <person name="Duman M."/>
            <person name="Altun S."/>
        </authorList>
    </citation>
    <scope>NUCLEOTIDE SEQUENCE [LARGE SCALE GENOMIC DNA]</scope>
    <source>
        <strain evidence="2 3">F-400</strain>
    </source>
</reference>
<dbReference type="Pfam" id="PF17116">
    <property type="entry name" value="T9SS_plug_1st"/>
    <property type="match status" value="1"/>
</dbReference>
<gene>
    <name evidence="2" type="ORF">H8R26_03300</name>
</gene>
<dbReference type="EMBL" id="JACRUM010000001">
    <property type="protein sequence ID" value="MBC5862439.1"/>
    <property type="molecule type" value="Genomic_DNA"/>
</dbReference>
<dbReference type="RefSeq" id="WP_166133243.1">
    <property type="nucleotide sequence ID" value="NZ_JAAOBY010000001.1"/>
</dbReference>
<evidence type="ECO:0000313" key="3">
    <source>
        <dbReference type="Proteomes" id="UP000621670"/>
    </source>
</evidence>
<name>A0ABR7JD69_9FLAO</name>
<sequence>MSKIRILYTTLSLILFGKFALFAQVEKEITPPFHIKTVAFVQNDQNKVPIFQLGEGFQLEFDDLYGNEANYYYEIVHCNFKWEPSPIPKNEYLQGFDNQRIQDYSNSFNALQLYSHYKLSIPNQFTQQLKVSGNYILKILDENRDVVFSRKFILFEDLAKVPIQVKRARTVNTLVSKHNLDFSVKSNSLTFQNPLKNVKVVLLQNGQWHTAIQNIAPQYTIGNDLIYKYDTETQFWAGNEFLFFENKDIRSASNNVARINAKTDIYSAYLYTSAARANTPYTFMQDVNGGFVVNNLNAQKNEIEADYVWVYFSVSAPTFRLNKNIYVTGMFNNYALTDENKMDYNPEKAIYEKAILIKQGFTNFQYTIADSKGNIDYENAIDGNFFETENEYTILVYYREAIDRYDRVIGKGNASSVNIIN</sequence>
<keyword evidence="3" id="KW-1185">Reference proteome</keyword>
<dbReference type="InterPro" id="IPR031345">
    <property type="entry name" value="T9SS_Plug_N"/>
</dbReference>
<feature type="domain" description="Type 9 secretion system plug protein N-terminal" evidence="1">
    <location>
        <begin position="35"/>
        <end position="156"/>
    </location>
</feature>
<protein>
    <submittedName>
        <fullName evidence="2">DUF5103 domain-containing protein</fullName>
    </submittedName>
</protein>